<evidence type="ECO:0000313" key="2">
    <source>
        <dbReference type="EMBL" id="CAE7889214.1"/>
    </source>
</evidence>
<proteinExistence type="predicted"/>
<sequence length="334" mass="36946">KSGSWPPKRRAPSHDEGAASEGDIPRSSAPVSRSDLPKKVAVCPAIPRKVPPADKYGVRYKAAPAYPPGSVPQAPPQYKGPPHEVFVRNVAGKEGPETRSTGKAPPPQVTGNRQKLAYHAWAQQQRAEEEAQAAASGAASSSRVPRVLATRTEATVVFDWHNVLDKAWVENREADWNTRRGTHGYFKPAFTEALKDFVVEHRPICVAILSFCSRSSAAWYETHFLREAADCLVRDLPTSSRIRYGQTFQRTGPDGKAQQLSQIEPPASLIIDDNKAICKECRKTGALVVQAERGGDIEQILYELDQASRLIKRTGRDNLPRARRLEPRELLFEA</sequence>
<keyword evidence="3" id="KW-1185">Reference proteome</keyword>
<accession>A0A813B6K2</accession>
<organism evidence="2 3">
    <name type="scientific">Symbiodinium necroappetens</name>
    <dbReference type="NCBI Taxonomy" id="1628268"/>
    <lineage>
        <taxon>Eukaryota</taxon>
        <taxon>Sar</taxon>
        <taxon>Alveolata</taxon>
        <taxon>Dinophyceae</taxon>
        <taxon>Suessiales</taxon>
        <taxon>Symbiodiniaceae</taxon>
        <taxon>Symbiodinium</taxon>
    </lineage>
</organism>
<reference evidence="2" key="1">
    <citation type="submission" date="2021-02" db="EMBL/GenBank/DDBJ databases">
        <authorList>
            <person name="Dougan E. K."/>
            <person name="Rhodes N."/>
            <person name="Thang M."/>
            <person name="Chan C."/>
        </authorList>
    </citation>
    <scope>NUCLEOTIDE SEQUENCE</scope>
</reference>
<evidence type="ECO:0000313" key="3">
    <source>
        <dbReference type="Proteomes" id="UP000601435"/>
    </source>
</evidence>
<comment type="caution">
    <text evidence="2">The sequence shown here is derived from an EMBL/GenBank/DDBJ whole genome shotgun (WGS) entry which is preliminary data.</text>
</comment>
<dbReference type="Proteomes" id="UP000601435">
    <property type="component" value="Unassembled WGS sequence"/>
</dbReference>
<name>A0A813B6K2_9DINO</name>
<dbReference type="AlphaFoldDB" id="A0A813B6K2"/>
<dbReference type="OrthoDB" id="436279at2759"/>
<gene>
    <name evidence="2" type="ORF">SNEC2469_LOCUS29494</name>
</gene>
<protein>
    <submittedName>
        <fullName evidence="2">Uncharacterized protein</fullName>
    </submittedName>
</protein>
<dbReference type="EMBL" id="CAJNJA010066450">
    <property type="protein sequence ID" value="CAE7889214.1"/>
    <property type="molecule type" value="Genomic_DNA"/>
</dbReference>
<feature type="non-terminal residue" evidence="2">
    <location>
        <position position="1"/>
    </location>
</feature>
<feature type="region of interest" description="Disordered" evidence="1">
    <location>
        <begin position="1"/>
        <end position="78"/>
    </location>
</feature>
<feature type="compositionally biased region" description="Pro residues" evidence="1">
    <location>
        <begin position="65"/>
        <end position="78"/>
    </location>
</feature>
<evidence type="ECO:0000256" key="1">
    <source>
        <dbReference type="SAM" id="MobiDB-lite"/>
    </source>
</evidence>